<dbReference type="STRING" id="1448308.A0A2T2MZT1"/>
<dbReference type="Proteomes" id="UP000240883">
    <property type="component" value="Unassembled WGS sequence"/>
</dbReference>
<feature type="transmembrane region" description="Helical" evidence="5">
    <location>
        <begin position="205"/>
        <end position="225"/>
    </location>
</feature>
<sequence>MSMMDFLNEIRSYWTAEPFHPKAYPVITRQAGLQKSRLVSNAETGIALQEGFYKLTTQARPRFCIRYRSKMETRLMLLLASLLVFTLLIAVDATSVVLAISGIAQALEGDATASFWIGASYLLAMCVSQPILCALSDVFSRTTILLASTLLLGLGSLVCAETDTMALLIAGRSVQGIGAGGVTVLSYVTFGGLERRCGLKFLTGMSLFLAVGTVCGPLVGAALGSENTWRWIFRLNLPVCLVLGVIIYSVSDQTHESLPKRAKMADLDFFGISLFTASVTSLLAGLSFGGSLYPWTDWRTIAPVGLGGLSLLLFVARELLSNHSLFPGSGFRNHGRPVLDLRAFQGLRAATTFIGATILGLIHSSDKTKMFALLFFLPIYYRVIKSHSQSTTGVLLLPQTLAIAPCAGIVFALVEAAKLSYRWTVLLGWICTTGGTAMLTMLNADRSLSSDILLNILSGIGIGILLPALALSAKEEHADALHAAMLLIFMRYLGSAAGLIVTGILFQHALRQHLAGTAFGPRAGEVTRHAATLMHSIREMASSAEKDVLIQATEESLRVVWISMAALSFLALLLSCCALMLASGSKKASSGSRTVSQQYVTHPPQLELPEDVFKHHSEATLILDDLSSSSSLR</sequence>
<name>A0A2T2MZT1_CORCC</name>
<dbReference type="AlphaFoldDB" id="A0A2T2MZT1"/>
<feature type="transmembrane region" description="Helical" evidence="5">
    <location>
        <begin position="176"/>
        <end position="193"/>
    </location>
</feature>
<keyword evidence="8" id="KW-1185">Reference proteome</keyword>
<dbReference type="Gene3D" id="1.20.1250.20">
    <property type="entry name" value="MFS general substrate transporter like domains"/>
    <property type="match status" value="2"/>
</dbReference>
<feature type="transmembrane region" description="Helical" evidence="5">
    <location>
        <begin position="559"/>
        <end position="582"/>
    </location>
</feature>
<evidence type="ECO:0000259" key="6">
    <source>
        <dbReference type="PROSITE" id="PS50850"/>
    </source>
</evidence>
<feature type="transmembrane region" description="Helical" evidence="5">
    <location>
        <begin position="368"/>
        <end position="384"/>
    </location>
</feature>
<evidence type="ECO:0000256" key="2">
    <source>
        <dbReference type="ARBA" id="ARBA00022692"/>
    </source>
</evidence>
<dbReference type="OrthoDB" id="3781261at2759"/>
<accession>A0A2T2MZT1</accession>
<keyword evidence="4 5" id="KW-0472">Membrane</keyword>
<dbReference type="InterPro" id="IPR020846">
    <property type="entry name" value="MFS_dom"/>
</dbReference>
<feature type="transmembrane region" description="Helical" evidence="5">
    <location>
        <begin position="396"/>
        <end position="414"/>
    </location>
</feature>
<dbReference type="InterPro" id="IPR011701">
    <property type="entry name" value="MFS"/>
</dbReference>
<dbReference type="Pfam" id="PF07690">
    <property type="entry name" value="MFS_1"/>
    <property type="match status" value="1"/>
</dbReference>
<feature type="transmembrane region" description="Helical" evidence="5">
    <location>
        <begin position="269"/>
        <end position="288"/>
    </location>
</feature>
<protein>
    <submittedName>
        <fullName evidence="7">MFS general substrate transporter</fullName>
    </submittedName>
</protein>
<gene>
    <name evidence="7" type="ORF">BS50DRAFT_627087</name>
</gene>
<evidence type="ECO:0000256" key="5">
    <source>
        <dbReference type="SAM" id="Phobius"/>
    </source>
</evidence>
<proteinExistence type="predicted"/>
<evidence type="ECO:0000313" key="7">
    <source>
        <dbReference type="EMBL" id="PSN58723.1"/>
    </source>
</evidence>
<keyword evidence="3 5" id="KW-1133">Transmembrane helix</keyword>
<feature type="transmembrane region" description="Helical" evidence="5">
    <location>
        <begin position="231"/>
        <end position="248"/>
    </location>
</feature>
<dbReference type="InterPro" id="IPR036259">
    <property type="entry name" value="MFS_trans_sf"/>
</dbReference>
<evidence type="ECO:0000256" key="4">
    <source>
        <dbReference type="ARBA" id="ARBA00023136"/>
    </source>
</evidence>
<feature type="transmembrane region" description="Helical" evidence="5">
    <location>
        <begin position="300"/>
        <end position="320"/>
    </location>
</feature>
<organism evidence="7 8">
    <name type="scientific">Corynespora cassiicola Philippines</name>
    <dbReference type="NCBI Taxonomy" id="1448308"/>
    <lineage>
        <taxon>Eukaryota</taxon>
        <taxon>Fungi</taxon>
        <taxon>Dikarya</taxon>
        <taxon>Ascomycota</taxon>
        <taxon>Pezizomycotina</taxon>
        <taxon>Dothideomycetes</taxon>
        <taxon>Pleosporomycetidae</taxon>
        <taxon>Pleosporales</taxon>
        <taxon>Corynesporascaceae</taxon>
        <taxon>Corynespora</taxon>
    </lineage>
</organism>
<dbReference type="GO" id="GO:0022857">
    <property type="term" value="F:transmembrane transporter activity"/>
    <property type="evidence" value="ECO:0007669"/>
    <property type="project" value="InterPro"/>
</dbReference>
<feature type="transmembrane region" description="Helical" evidence="5">
    <location>
        <begin position="144"/>
        <end position="170"/>
    </location>
</feature>
<feature type="domain" description="Major facilitator superfamily (MFS) profile" evidence="6">
    <location>
        <begin position="78"/>
        <end position="583"/>
    </location>
</feature>
<feature type="transmembrane region" description="Helical" evidence="5">
    <location>
        <begin position="452"/>
        <end position="471"/>
    </location>
</feature>
<keyword evidence="2 5" id="KW-0812">Transmembrane</keyword>
<reference evidence="7 8" key="1">
    <citation type="journal article" date="2018" name="Front. Microbiol.">
        <title>Genome-Wide Analysis of Corynespora cassiicola Leaf Fall Disease Putative Effectors.</title>
        <authorList>
            <person name="Lopez D."/>
            <person name="Ribeiro S."/>
            <person name="Label P."/>
            <person name="Fumanal B."/>
            <person name="Venisse J.S."/>
            <person name="Kohler A."/>
            <person name="de Oliveira R.R."/>
            <person name="Labutti K."/>
            <person name="Lipzen A."/>
            <person name="Lail K."/>
            <person name="Bauer D."/>
            <person name="Ohm R.A."/>
            <person name="Barry K.W."/>
            <person name="Spatafora J."/>
            <person name="Grigoriev I.V."/>
            <person name="Martin F.M."/>
            <person name="Pujade-Renaud V."/>
        </authorList>
    </citation>
    <scope>NUCLEOTIDE SEQUENCE [LARGE SCALE GENOMIC DNA]</scope>
    <source>
        <strain evidence="7 8">Philippines</strain>
    </source>
</reference>
<dbReference type="PANTHER" id="PTHR23501">
    <property type="entry name" value="MAJOR FACILITATOR SUPERFAMILY"/>
    <property type="match status" value="1"/>
</dbReference>
<feature type="transmembrane region" description="Helical" evidence="5">
    <location>
        <begin position="75"/>
        <end position="101"/>
    </location>
</feature>
<dbReference type="EMBL" id="KZ678209">
    <property type="protein sequence ID" value="PSN58723.1"/>
    <property type="molecule type" value="Genomic_DNA"/>
</dbReference>
<dbReference type="GO" id="GO:0005886">
    <property type="term" value="C:plasma membrane"/>
    <property type="evidence" value="ECO:0007669"/>
    <property type="project" value="TreeGrafter"/>
</dbReference>
<dbReference type="PROSITE" id="PS50850">
    <property type="entry name" value="MFS"/>
    <property type="match status" value="1"/>
</dbReference>
<comment type="subcellular location">
    <subcellularLocation>
        <location evidence="1">Membrane</location>
        <topology evidence="1">Multi-pass membrane protein</topology>
    </subcellularLocation>
</comment>
<evidence type="ECO:0000256" key="1">
    <source>
        <dbReference type="ARBA" id="ARBA00004141"/>
    </source>
</evidence>
<dbReference type="SUPFAM" id="SSF103473">
    <property type="entry name" value="MFS general substrate transporter"/>
    <property type="match status" value="1"/>
</dbReference>
<dbReference type="PANTHER" id="PTHR23501:SF59">
    <property type="entry name" value="MAJOR FACILITATOR SUPERFAMILY (MFS) PROFILE DOMAIN-CONTAINING PROTEIN-RELATED"/>
    <property type="match status" value="1"/>
</dbReference>
<evidence type="ECO:0000313" key="8">
    <source>
        <dbReference type="Proteomes" id="UP000240883"/>
    </source>
</evidence>
<feature type="transmembrane region" description="Helical" evidence="5">
    <location>
        <begin position="420"/>
        <end position="440"/>
    </location>
</feature>
<evidence type="ECO:0000256" key="3">
    <source>
        <dbReference type="ARBA" id="ARBA00022989"/>
    </source>
</evidence>
<feature type="transmembrane region" description="Helical" evidence="5">
    <location>
        <begin position="483"/>
        <end position="506"/>
    </location>
</feature>
<feature type="transmembrane region" description="Helical" evidence="5">
    <location>
        <begin position="341"/>
        <end position="362"/>
    </location>
</feature>